<protein>
    <submittedName>
        <fullName evidence="10">ABC transporter permease</fullName>
    </submittedName>
</protein>
<proteinExistence type="inferred from homology"/>
<dbReference type="EMBL" id="JAEQMY010000084">
    <property type="protein sequence ID" value="MBL0407465.1"/>
    <property type="molecule type" value="Genomic_DNA"/>
</dbReference>
<feature type="transmembrane region" description="Helical" evidence="8">
    <location>
        <begin position="12"/>
        <end position="32"/>
    </location>
</feature>
<dbReference type="PROSITE" id="PS50928">
    <property type="entry name" value="ABC_TM1"/>
    <property type="match status" value="1"/>
</dbReference>
<feature type="transmembrane region" description="Helical" evidence="8">
    <location>
        <begin position="362"/>
        <end position="383"/>
    </location>
</feature>
<dbReference type="Proteomes" id="UP000605848">
    <property type="component" value="Unassembled WGS sequence"/>
</dbReference>
<evidence type="ECO:0000313" key="11">
    <source>
        <dbReference type="Proteomes" id="UP000605848"/>
    </source>
</evidence>
<feature type="domain" description="ABC transmembrane type-1" evidence="9">
    <location>
        <begin position="177"/>
        <end position="383"/>
    </location>
</feature>
<keyword evidence="6 8" id="KW-1133">Transmembrane helix</keyword>
<evidence type="ECO:0000256" key="2">
    <source>
        <dbReference type="ARBA" id="ARBA00007069"/>
    </source>
</evidence>
<dbReference type="InterPro" id="IPR035906">
    <property type="entry name" value="MetI-like_sf"/>
</dbReference>
<keyword evidence="7 8" id="KW-0472">Membrane</keyword>
<feature type="transmembrane region" description="Helical" evidence="8">
    <location>
        <begin position="212"/>
        <end position="235"/>
    </location>
</feature>
<feature type="transmembrane region" description="Helical" evidence="8">
    <location>
        <begin position="176"/>
        <end position="200"/>
    </location>
</feature>
<comment type="similarity">
    <text evidence="2">Belongs to the binding-protein-dependent transport system permease family. CysTW subfamily.</text>
</comment>
<gene>
    <name evidence="10" type="ORF">JKG68_26470</name>
</gene>
<keyword evidence="5 8" id="KW-0812">Transmembrane</keyword>
<evidence type="ECO:0000256" key="4">
    <source>
        <dbReference type="ARBA" id="ARBA00022475"/>
    </source>
</evidence>
<keyword evidence="11" id="KW-1185">Reference proteome</keyword>
<evidence type="ECO:0000256" key="3">
    <source>
        <dbReference type="ARBA" id="ARBA00022448"/>
    </source>
</evidence>
<dbReference type="SUPFAM" id="SSF161098">
    <property type="entry name" value="MetI-like"/>
    <property type="match status" value="1"/>
</dbReference>
<dbReference type="GO" id="GO:0005886">
    <property type="term" value="C:plasma membrane"/>
    <property type="evidence" value="ECO:0007669"/>
    <property type="project" value="UniProtKB-SubCell"/>
</dbReference>
<dbReference type="GO" id="GO:0055085">
    <property type="term" value="P:transmembrane transport"/>
    <property type="evidence" value="ECO:0007669"/>
    <property type="project" value="InterPro"/>
</dbReference>
<evidence type="ECO:0000256" key="7">
    <source>
        <dbReference type="ARBA" id="ARBA00023136"/>
    </source>
</evidence>
<dbReference type="AlphaFoldDB" id="A0A936ZK32"/>
<dbReference type="Gene3D" id="1.10.3720.10">
    <property type="entry name" value="MetI-like"/>
    <property type="match status" value="1"/>
</dbReference>
<feature type="transmembrane region" description="Helical" evidence="8">
    <location>
        <begin position="241"/>
        <end position="260"/>
    </location>
</feature>
<evidence type="ECO:0000256" key="5">
    <source>
        <dbReference type="ARBA" id="ARBA00022692"/>
    </source>
</evidence>
<dbReference type="Pfam" id="PF00528">
    <property type="entry name" value="BPD_transp_1"/>
    <property type="match status" value="1"/>
</dbReference>
<evidence type="ECO:0000256" key="1">
    <source>
        <dbReference type="ARBA" id="ARBA00004651"/>
    </source>
</evidence>
<dbReference type="RefSeq" id="WP_202064729.1">
    <property type="nucleotide sequence ID" value="NZ_JAEQMY010000084.1"/>
</dbReference>
<dbReference type="PANTHER" id="PTHR42929">
    <property type="entry name" value="INNER MEMBRANE ABC TRANSPORTER PERMEASE PROTEIN YDCU-RELATED-RELATED"/>
    <property type="match status" value="1"/>
</dbReference>
<evidence type="ECO:0000256" key="8">
    <source>
        <dbReference type="RuleBase" id="RU363032"/>
    </source>
</evidence>
<dbReference type="InterPro" id="IPR000515">
    <property type="entry name" value="MetI-like"/>
</dbReference>
<dbReference type="CDD" id="cd06261">
    <property type="entry name" value="TM_PBP2"/>
    <property type="match status" value="1"/>
</dbReference>
<feature type="transmembrane region" description="Helical" evidence="8">
    <location>
        <begin position="310"/>
        <end position="331"/>
    </location>
</feature>
<evidence type="ECO:0000259" key="9">
    <source>
        <dbReference type="PROSITE" id="PS50928"/>
    </source>
</evidence>
<name>A0A936ZK32_9HYPH</name>
<evidence type="ECO:0000256" key="6">
    <source>
        <dbReference type="ARBA" id="ARBA00022989"/>
    </source>
</evidence>
<accession>A0A936ZK32</accession>
<dbReference type="PANTHER" id="PTHR42929:SF5">
    <property type="entry name" value="ABC TRANSPORTER PERMEASE PROTEIN"/>
    <property type="match status" value="1"/>
</dbReference>
<reference evidence="10" key="1">
    <citation type="submission" date="2021-01" db="EMBL/GenBank/DDBJ databases">
        <title>Microvirga sp.</title>
        <authorList>
            <person name="Kim M.K."/>
        </authorList>
    </citation>
    <scope>NUCLEOTIDE SEQUENCE</scope>
    <source>
        <strain evidence="10">5420S-16</strain>
    </source>
</reference>
<comment type="subcellular location">
    <subcellularLocation>
        <location evidence="1 8">Cell membrane</location>
        <topology evidence="1 8">Multi-pass membrane protein</topology>
    </subcellularLocation>
</comment>
<keyword evidence="3 8" id="KW-0813">Transport</keyword>
<keyword evidence="4" id="KW-1003">Cell membrane</keyword>
<comment type="caution">
    <text evidence="10">The sequence shown here is derived from an EMBL/GenBank/DDBJ whole genome shotgun (WGS) entry which is preliminary data.</text>
</comment>
<feature type="transmembrane region" description="Helical" evidence="8">
    <location>
        <begin position="272"/>
        <end position="290"/>
    </location>
</feature>
<sequence>MKAAILRERSGALLLVSPVLVFMAVFFLWPLWAMVTAAFVDDAVSKVLPRTAASIVSWDGQGIPSEAAHKALVQDLRVATDEQALGEAVRRLNSAASGFRTLLGRTIPAVKAASDPAQVDLLTVDPRWKDTRFWVALKEAMPPYTDRNILAAVDMKRDGSGSIVLEGADASAHRLIMLRTLLVAAMVTIACAVIGLPYAMLAASLTGWKRSVLLLAVVLPLWTSLLVRTAAWFILLQNEGLINGALQAIGLINSPLPLIFNRLGVVIAMTHVLLPFMVLPIYSVILGIPGNLMSAAQSMGAGPVRAFWRVLLPLSLPGILSGSLLVFMVAIGYYITPALLGGANDQMISSVIAFYATGTANWGLAGALGLILLVVTTVLYTIYGRFSTSPQVPGA</sequence>
<organism evidence="10 11">
    <name type="scientific">Microvirga aerilata</name>
    <dbReference type="NCBI Taxonomy" id="670292"/>
    <lineage>
        <taxon>Bacteria</taxon>
        <taxon>Pseudomonadati</taxon>
        <taxon>Pseudomonadota</taxon>
        <taxon>Alphaproteobacteria</taxon>
        <taxon>Hyphomicrobiales</taxon>
        <taxon>Methylobacteriaceae</taxon>
        <taxon>Microvirga</taxon>
    </lineage>
</organism>
<evidence type="ECO:0000313" key="10">
    <source>
        <dbReference type="EMBL" id="MBL0407465.1"/>
    </source>
</evidence>